<evidence type="ECO:0000313" key="4">
    <source>
        <dbReference type="EMBL" id="NUU54861.1"/>
    </source>
</evidence>
<dbReference type="EMBL" id="JABMCC010000107">
    <property type="protein sequence ID" value="NUU54861.1"/>
    <property type="molecule type" value="Genomic_DNA"/>
</dbReference>
<dbReference type="GeneID" id="97131500"/>
<evidence type="ECO:0000313" key="5">
    <source>
        <dbReference type="Proteomes" id="UP000577724"/>
    </source>
</evidence>
<dbReference type="SUPFAM" id="SSF52490">
    <property type="entry name" value="Tubulin nucleotide-binding domain-like"/>
    <property type="match status" value="1"/>
</dbReference>
<proteinExistence type="predicted"/>
<evidence type="ECO:0000259" key="2">
    <source>
        <dbReference type="Pfam" id="PF00091"/>
    </source>
</evidence>
<protein>
    <submittedName>
        <fullName evidence="4">Plasmid replication protein</fullName>
    </submittedName>
</protein>
<dbReference type="Gene3D" id="3.40.50.1440">
    <property type="entry name" value="Tubulin/FtsZ, GTPase domain"/>
    <property type="match status" value="1"/>
</dbReference>
<dbReference type="InterPro" id="IPR049364">
    <property type="entry name" value="TubZ_C"/>
</dbReference>
<dbReference type="Pfam" id="PF00091">
    <property type="entry name" value="Tubulin"/>
    <property type="match status" value="1"/>
</dbReference>
<name>A0ABX2MLC8_9BACL</name>
<feature type="domain" description="Tubulin/FtsZ GTPase" evidence="2">
    <location>
        <begin position="12"/>
        <end position="180"/>
    </location>
</feature>
<feature type="region of interest" description="Disordered" evidence="1">
    <location>
        <begin position="390"/>
        <end position="411"/>
    </location>
</feature>
<feature type="compositionally biased region" description="Basic and acidic residues" evidence="1">
    <location>
        <begin position="395"/>
        <end position="405"/>
    </location>
</feature>
<evidence type="ECO:0000259" key="3">
    <source>
        <dbReference type="Pfam" id="PF21493"/>
    </source>
</evidence>
<dbReference type="InterPro" id="IPR003008">
    <property type="entry name" value="Tubulin_FtsZ_GTPase"/>
</dbReference>
<gene>
    <name evidence="4" type="ORF">HP548_12315</name>
</gene>
<dbReference type="Proteomes" id="UP000577724">
    <property type="component" value="Unassembled WGS sequence"/>
</dbReference>
<dbReference type="RefSeq" id="WP_175381799.1">
    <property type="nucleotide sequence ID" value="NZ_CBCRYD010000039.1"/>
</dbReference>
<accession>A0ABX2MLC8</accession>
<comment type="caution">
    <text evidence="4">The sequence shown here is derived from an EMBL/GenBank/DDBJ whole genome shotgun (WGS) entry which is preliminary data.</text>
</comment>
<reference evidence="4 5" key="1">
    <citation type="submission" date="2020-05" db="EMBL/GenBank/DDBJ databases">
        <title>Genome Sequencing of Type Strains.</title>
        <authorList>
            <person name="Lemaire J.F."/>
            <person name="Inderbitzin P."/>
            <person name="Gregorio O.A."/>
            <person name="Collins S.B."/>
            <person name="Wespe N."/>
            <person name="Knight-Connoni V."/>
        </authorList>
    </citation>
    <scope>NUCLEOTIDE SEQUENCE [LARGE SCALE GENOMIC DNA]</scope>
    <source>
        <strain evidence="4 5">DSM 19942</strain>
    </source>
</reference>
<feature type="domain" description="Tubulin-like protein TubZ C-terminal" evidence="3">
    <location>
        <begin position="223"/>
        <end position="347"/>
    </location>
</feature>
<dbReference type="Pfam" id="PF21493">
    <property type="entry name" value="TubZ_C"/>
    <property type="match status" value="1"/>
</dbReference>
<keyword evidence="5" id="KW-1185">Reference proteome</keyword>
<organism evidence="4 5">
    <name type="scientific">Paenibacillus taichungensis</name>
    <dbReference type="NCBI Taxonomy" id="484184"/>
    <lineage>
        <taxon>Bacteria</taxon>
        <taxon>Bacillati</taxon>
        <taxon>Bacillota</taxon>
        <taxon>Bacilli</taxon>
        <taxon>Bacillales</taxon>
        <taxon>Paenibacillaceae</taxon>
        <taxon>Paenibacillus</taxon>
    </lineage>
</organism>
<sequence length="411" mass="45280">MGDLGLKYGFWGFGLGGTSIANACANIRMNVKNNMQPYTALLVNTNEVDMNKIPHCSTATKYILRGFEKGAARDIQVGEEAFLTHKEDLISKVQQLFSDRDFIFLVVGLGGGTGTGAVIEAARVLHANGFKGRFGLVLTLPRDQEGKVVLDNAIRRLQLIAKAMKGLGSILLVDNQQLFEDYLQKNSKGNVEDFLKSTNEYIAELLHDINMVTSNYNPTGPYHFDISEWLKMLQTSGIIMIGKTVLYESDVDAENQGTYLALMKQSIEKGVLSGGYKLENADRCALSLLASPAGAKRMFTLGMINTLEKQMMEYAPYANERPVATYGDKAINQLHIYSVFAGLSLPKRVLDIVESSKKLVRTVEATDEALTMLQSYNISDGSEVDDLEALLNSNERTEPATKNSDDPFSNL</sequence>
<evidence type="ECO:0000256" key="1">
    <source>
        <dbReference type="SAM" id="MobiDB-lite"/>
    </source>
</evidence>
<dbReference type="InterPro" id="IPR036525">
    <property type="entry name" value="Tubulin/FtsZ_GTPase_sf"/>
</dbReference>